<proteinExistence type="predicted"/>
<protein>
    <submittedName>
        <fullName evidence="1">Unplaced genomic scaffold scaffold_7, whole genome shotgun sequence</fullName>
    </submittedName>
</protein>
<dbReference type="Proteomes" id="UP000054018">
    <property type="component" value="Unassembled WGS sequence"/>
</dbReference>
<gene>
    <name evidence="1" type="ORF">PISMIDRAFT_673246</name>
</gene>
<dbReference type="AlphaFoldDB" id="A0A0C9ZSG4"/>
<reference evidence="1 2" key="1">
    <citation type="submission" date="2014-04" db="EMBL/GenBank/DDBJ databases">
        <authorList>
            <consortium name="DOE Joint Genome Institute"/>
            <person name="Kuo A."/>
            <person name="Kohler A."/>
            <person name="Costa M.D."/>
            <person name="Nagy L.G."/>
            <person name="Floudas D."/>
            <person name="Copeland A."/>
            <person name="Barry K.W."/>
            <person name="Cichocki N."/>
            <person name="Veneault-Fourrey C."/>
            <person name="LaButti K."/>
            <person name="Lindquist E.A."/>
            <person name="Lipzen A."/>
            <person name="Lundell T."/>
            <person name="Morin E."/>
            <person name="Murat C."/>
            <person name="Sun H."/>
            <person name="Tunlid A."/>
            <person name="Henrissat B."/>
            <person name="Grigoriev I.V."/>
            <person name="Hibbett D.S."/>
            <person name="Martin F."/>
            <person name="Nordberg H.P."/>
            <person name="Cantor M.N."/>
            <person name="Hua S.X."/>
        </authorList>
    </citation>
    <scope>NUCLEOTIDE SEQUENCE [LARGE SCALE GENOMIC DNA]</scope>
    <source>
        <strain evidence="1 2">441</strain>
    </source>
</reference>
<keyword evidence="2" id="KW-1185">Reference proteome</keyword>
<sequence length="55" mass="6147">MFVANTQNLPGETAILPHRNVRFGLIWTGLYSQCRDFDVLPGDPLDFGPPTVLVF</sequence>
<evidence type="ECO:0000313" key="2">
    <source>
        <dbReference type="Proteomes" id="UP000054018"/>
    </source>
</evidence>
<dbReference type="EMBL" id="KN833691">
    <property type="protein sequence ID" value="KIK28954.1"/>
    <property type="molecule type" value="Genomic_DNA"/>
</dbReference>
<accession>A0A0C9ZSG4</accession>
<organism evidence="1 2">
    <name type="scientific">Pisolithus microcarpus 441</name>
    <dbReference type="NCBI Taxonomy" id="765257"/>
    <lineage>
        <taxon>Eukaryota</taxon>
        <taxon>Fungi</taxon>
        <taxon>Dikarya</taxon>
        <taxon>Basidiomycota</taxon>
        <taxon>Agaricomycotina</taxon>
        <taxon>Agaricomycetes</taxon>
        <taxon>Agaricomycetidae</taxon>
        <taxon>Boletales</taxon>
        <taxon>Sclerodermatineae</taxon>
        <taxon>Pisolithaceae</taxon>
        <taxon>Pisolithus</taxon>
    </lineage>
</organism>
<evidence type="ECO:0000313" key="1">
    <source>
        <dbReference type="EMBL" id="KIK28954.1"/>
    </source>
</evidence>
<dbReference type="HOGENOM" id="CLU_3033315_0_0_1"/>
<name>A0A0C9ZSG4_9AGAM</name>
<reference evidence="2" key="2">
    <citation type="submission" date="2015-01" db="EMBL/GenBank/DDBJ databases">
        <title>Evolutionary Origins and Diversification of the Mycorrhizal Mutualists.</title>
        <authorList>
            <consortium name="DOE Joint Genome Institute"/>
            <consortium name="Mycorrhizal Genomics Consortium"/>
            <person name="Kohler A."/>
            <person name="Kuo A."/>
            <person name="Nagy L.G."/>
            <person name="Floudas D."/>
            <person name="Copeland A."/>
            <person name="Barry K.W."/>
            <person name="Cichocki N."/>
            <person name="Veneault-Fourrey C."/>
            <person name="LaButti K."/>
            <person name="Lindquist E.A."/>
            <person name="Lipzen A."/>
            <person name="Lundell T."/>
            <person name="Morin E."/>
            <person name="Murat C."/>
            <person name="Riley R."/>
            <person name="Ohm R."/>
            <person name="Sun H."/>
            <person name="Tunlid A."/>
            <person name="Henrissat B."/>
            <person name="Grigoriev I.V."/>
            <person name="Hibbett D.S."/>
            <person name="Martin F."/>
        </authorList>
    </citation>
    <scope>NUCLEOTIDE SEQUENCE [LARGE SCALE GENOMIC DNA]</scope>
    <source>
        <strain evidence="2">441</strain>
    </source>
</reference>